<evidence type="ECO:0008006" key="5">
    <source>
        <dbReference type="Google" id="ProtNLM"/>
    </source>
</evidence>
<accession>A0ABM8P8T3</accession>
<comment type="caution">
    <text evidence="3">The sequence shown here is derived from an EMBL/GenBank/DDBJ whole genome shotgun (WGS) entry which is preliminary data.</text>
</comment>
<dbReference type="Gene3D" id="2.50.20.10">
    <property type="entry name" value="Lipoprotein localisation LolA/LolB/LppX"/>
    <property type="match status" value="1"/>
</dbReference>
<dbReference type="Proteomes" id="UP000598032">
    <property type="component" value="Unassembled WGS sequence"/>
</dbReference>
<name>A0ABM8P8T3_9BURK</name>
<organism evidence="3 4">
    <name type="scientific">Paraburkholderia metrosideri</name>
    <dbReference type="NCBI Taxonomy" id="580937"/>
    <lineage>
        <taxon>Bacteria</taxon>
        <taxon>Pseudomonadati</taxon>
        <taxon>Pseudomonadota</taxon>
        <taxon>Betaproteobacteria</taxon>
        <taxon>Burkholderiales</taxon>
        <taxon>Burkholderiaceae</taxon>
        <taxon>Paraburkholderia</taxon>
    </lineage>
</organism>
<keyword evidence="1 2" id="KW-0732">Signal</keyword>
<evidence type="ECO:0000313" key="4">
    <source>
        <dbReference type="Proteomes" id="UP000598032"/>
    </source>
</evidence>
<keyword evidence="4" id="KW-1185">Reference proteome</keyword>
<proteinExistence type="predicted"/>
<dbReference type="SUPFAM" id="SSF89392">
    <property type="entry name" value="Prokaryotic lipoproteins and lipoprotein localization factors"/>
    <property type="match status" value="1"/>
</dbReference>
<protein>
    <recommendedName>
        <fullName evidence="5">DUF2092 domain-containing protein</fullName>
    </recommendedName>
</protein>
<evidence type="ECO:0000256" key="1">
    <source>
        <dbReference type="ARBA" id="ARBA00022729"/>
    </source>
</evidence>
<feature type="signal peptide" evidence="2">
    <location>
        <begin position="1"/>
        <end position="22"/>
    </location>
</feature>
<dbReference type="InterPro" id="IPR029046">
    <property type="entry name" value="LolA/LolB/LppX"/>
</dbReference>
<gene>
    <name evidence="3" type="ORF">LMG28140_06613</name>
</gene>
<evidence type="ECO:0000313" key="3">
    <source>
        <dbReference type="EMBL" id="CAD6559371.1"/>
    </source>
</evidence>
<dbReference type="RefSeq" id="WP_201646442.1">
    <property type="nucleotide sequence ID" value="NZ_CAJHCP010000024.1"/>
</dbReference>
<reference evidence="3 4" key="1">
    <citation type="submission" date="2020-10" db="EMBL/GenBank/DDBJ databases">
        <authorList>
            <person name="Peeters C."/>
        </authorList>
    </citation>
    <scope>NUCLEOTIDE SEQUENCE [LARGE SCALE GENOMIC DNA]</scope>
    <source>
        <strain evidence="3 4">LMG 28140</strain>
    </source>
</reference>
<dbReference type="EMBL" id="CAJHCP010000024">
    <property type="protein sequence ID" value="CAD6559371.1"/>
    <property type="molecule type" value="Genomic_DNA"/>
</dbReference>
<evidence type="ECO:0000256" key="2">
    <source>
        <dbReference type="SAM" id="SignalP"/>
    </source>
</evidence>
<sequence>MKRSVLAILMVAGTVVAPHVEAQTASDAAASSPATAASSPANPVDPAAIQALKTMGAHLQSLKRFSVSVDLIGERVLDDGQKLQHSATAQLDVDRPHRVRAVMRTARSEHEIFYDGKTVSFYVPQQKYYSTVAFDDSLAALVARLHERYGVEFPLSDLFVWGTPDAPTDQFESAMFAGQDYIGSDITNHYAFRQKDIDWQIWITPGEKPLPRKLVITRRDDDARPQSVSIIDWVMSPTFKDSVFTFRPPAGAKKIEIVPVGGKRE</sequence>
<feature type="chain" id="PRO_5046572624" description="DUF2092 domain-containing protein" evidence="2">
    <location>
        <begin position="23"/>
        <end position="265"/>
    </location>
</feature>
<dbReference type="Pfam" id="PF09865">
    <property type="entry name" value="DUF2092"/>
    <property type="match status" value="1"/>
</dbReference>
<dbReference type="InterPro" id="IPR019207">
    <property type="entry name" value="DUF2092"/>
</dbReference>